<feature type="domain" description="Ig-like" evidence="10">
    <location>
        <begin position="1341"/>
        <end position="1431"/>
    </location>
</feature>
<feature type="region of interest" description="Disordered" evidence="8">
    <location>
        <begin position="743"/>
        <end position="964"/>
    </location>
</feature>
<evidence type="ECO:0000259" key="9">
    <source>
        <dbReference type="PROSITE" id="PS50011"/>
    </source>
</evidence>
<feature type="domain" description="Protein kinase" evidence="9">
    <location>
        <begin position="161"/>
        <end position="412"/>
    </location>
</feature>
<keyword evidence="2" id="KW-0677">Repeat</keyword>
<dbReference type="PROSITE" id="PS00108">
    <property type="entry name" value="PROTEIN_KINASE_ST"/>
    <property type="match status" value="1"/>
</dbReference>
<evidence type="ECO:0000256" key="1">
    <source>
        <dbReference type="ARBA" id="ARBA00006692"/>
    </source>
</evidence>
<dbReference type="InterPro" id="IPR017441">
    <property type="entry name" value="Protein_kinase_ATP_BS"/>
</dbReference>
<evidence type="ECO:0000256" key="8">
    <source>
        <dbReference type="SAM" id="MobiDB-lite"/>
    </source>
</evidence>
<evidence type="ECO:0000256" key="3">
    <source>
        <dbReference type="ARBA" id="ARBA00022741"/>
    </source>
</evidence>
<accession>A0AAV2JYR9</accession>
<feature type="compositionally biased region" description="Basic and acidic residues" evidence="8">
    <location>
        <begin position="1120"/>
        <end position="1141"/>
    </location>
</feature>
<comment type="similarity">
    <text evidence="1">Belongs to the protein kinase superfamily. CAMK Ser/Thr protein kinase family.</text>
</comment>
<keyword evidence="12" id="KW-1185">Reference proteome</keyword>
<dbReference type="SMART" id="SM00220">
    <property type="entry name" value="S_TKc"/>
    <property type="match status" value="1"/>
</dbReference>
<dbReference type="PROSITE" id="PS50011">
    <property type="entry name" value="PROTEIN_KINASE_DOM"/>
    <property type="match status" value="1"/>
</dbReference>
<organism evidence="11 12">
    <name type="scientific">Knipowitschia caucasica</name>
    <name type="common">Caucasian dwarf goby</name>
    <name type="synonym">Pomatoschistus caucasicus</name>
    <dbReference type="NCBI Taxonomy" id="637954"/>
    <lineage>
        <taxon>Eukaryota</taxon>
        <taxon>Metazoa</taxon>
        <taxon>Chordata</taxon>
        <taxon>Craniata</taxon>
        <taxon>Vertebrata</taxon>
        <taxon>Euteleostomi</taxon>
        <taxon>Actinopterygii</taxon>
        <taxon>Neopterygii</taxon>
        <taxon>Teleostei</taxon>
        <taxon>Neoteleostei</taxon>
        <taxon>Acanthomorphata</taxon>
        <taxon>Gobiaria</taxon>
        <taxon>Gobiiformes</taxon>
        <taxon>Gobioidei</taxon>
        <taxon>Gobiidae</taxon>
        <taxon>Gobiinae</taxon>
        <taxon>Knipowitschia</taxon>
    </lineage>
</organism>
<feature type="compositionally biased region" description="Basic and acidic residues" evidence="8">
    <location>
        <begin position="665"/>
        <end position="675"/>
    </location>
</feature>
<feature type="compositionally biased region" description="Polar residues" evidence="8">
    <location>
        <begin position="1050"/>
        <end position="1065"/>
    </location>
</feature>
<feature type="region of interest" description="Disordered" evidence="8">
    <location>
        <begin position="513"/>
        <end position="607"/>
    </location>
</feature>
<evidence type="ECO:0000256" key="6">
    <source>
        <dbReference type="ARBA" id="ARBA00023319"/>
    </source>
</evidence>
<feature type="domain" description="Ig-like" evidence="10">
    <location>
        <begin position="45"/>
        <end position="133"/>
    </location>
</feature>
<keyword evidence="4 7" id="KW-0067">ATP-binding</keyword>
<name>A0AAV2JYR9_KNICA</name>
<evidence type="ECO:0000313" key="12">
    <source>
        <dbReference type="Proteomes" id="UP001497482"/>
    </source>
</evidence>
<feature type="compositionally biased region" description="Basic and acidic residues" evidence="8">
    <location>
        <begin position="1153"/>
        <end position="1168"/>
    </location>
</feature>
<dbReference type="FunFam" id="2.60.40.10:FF:000541">
    <property type="entry name" value="striated muscle preferentially expressed protein kinase"/>
    <property type="match status" value="1"/>
</dbReference>
<dbReference type="InterPro" id="IPR007110">
    <property type="entry name" value="Ig-like_dom"/>
</dbReference>
<dbReference type="EMBL" id="OZ035837">
    <property type="protein sequence ID" value="CAL1581288.1"/>
    <property type="molecule type" value="Genomic_DNA"/>
</dbReference>
<dbReference type="PROSITE" id="PS50835">
    <property type="entry name" value="IG_LIKE"/>
    <property type="match status" value="2"/>
</dbReference>
<keyword evidence="3 7" id="KW-0547">Nucleotide-binding</keyword>
<feature type="compositionally biased region" description="Polar residues" evidence="8">
    <location>
        <begin position="946"/>
        <end position="957"/>
    </location>
</feature>
<dbReference type="PROSITE" id="PS00107">
    <property type="entry name" value="PROTEIN_KINASE_ATP"/>
    <property type="match status" value="1"/>
</dbReference>
<protein>
    <recommendedName>
        <fullName evidence="13">Striated muscle preferentially expressed protein kinase-like</fullName>
    </recommendedName>
</protein>
<feature type="binding site" evidence="7">
    <location>
        <position position="190"/>
    </location>
    <ligand>
        <name>ATP</name>
        <dbReference type="ChEBI" id="CHEBI:30616"/>
    </ligand>
</feature>
<feature type="compositionally biased region" description="Basic and acidic residues" evidence="8">
    <location>
        <begin position="1228"/>
        <end position="1246"/>
    </location>
</feature>
<feature type="compositionally biased region" description="Basic and acidic residues" evidence="8">
    <location>
        <begin position="561"/>
        <end position="578"/>
    </location>
</feature>
<evidence type="ECO:0000256" key="2">
    <source>
        <dbReference type="ARBA" id="ARBA00022737"/>
    </source>
</evidence>
<feature type="compositionally biased region" description="Basic and acidic residues" evidence="8">
    <location>
        <begin position="845"/>
        <end position="896"/>
    </location>
</feature>
<dbReference type="Gene3D" id="3.30.200.20">
    <property type="entry name" value="Phosphorylase Kinase, domain 1"/>
    <property type="match status" value="1"/>
</dbReference>
<dbReference type="Proteomes" id="UP001497482">
    <property type="component" value="Chromosome 15"/>
</dbReference>
<dbReference type="InterPro" id="IPR008271">
    <property type="entry name" value="Ser/Thr_kinase_AS"/>
</dbReference>
<dbReference type="InterPro" id="IPR013783">
    <property type="entry name" value="Ig-like_fold"/>
</dbReference>
<feature type="compositionally biased region" description="Basic and acidic residues" evidence="8">
    <location>
        <begin position="903"/>
        <end position="918"/>
    </location>
</feature>
<dbReference type="FunFam" id="2.60.40.10:FF:000539">
    <property type="entry name" value="striated muscle preferentially expressed protein kinase"/>
    <property type="match status" value="1"/>
</dbReference>
<dbReference type="SUPFAM" id="SSF48726">
    <property type="entry name" value="Immunoglobulin"/>
    <property type="match status" value="2"/>
</dbReference>
<dbReference type="FunFam" id="1.10.510.10:FF:000344">
    <property type="entry name" value="striated muscle preferentially expressed protein kinase isoform X1"/>
    <property type="match status" value="1"/>
</dbReference>
<dbReference type="PANTHER" id="PTHR47633">
    <property type="entry name" value="IMMUNOGLOBULIN"/>
    <property type="match status" value="1"/>
</dbReference>
<proteinExistence type="inferred from homology"/>
<dbReference type="Pfam" id="PF07679">
    <property type="entry name" value="I-set"/>
    <property type="match status" value="2"/>
</dbReference>
<sequence length="1480" mass="166486">MPDDDQHQIRLVTVKSADVGDMEFIASNKYGLDSCSFSVELAAAPTFESIMEDLDVCAGETPRFAVVCEGKPVPDILWFKNDVLLAESSHYTFVYDDSECSLVVLNARPEDSGVYTCTARNQAGSVSCKAELTVHQVKVKEEPMEDEETIMRRMRRLSDYYDIHKEIGRGAFSYVKRVVQKADKSEFAAKFISARAKRKVSSLREMKLLSALDHPHLLLFHDVFEKKNAVIIVTEKCHEEMLERFIRKSTLVESDVRSCIRQVLEALDYLHKLNIIHLDVKPDNLLMADPHSDQVRLCDFGNAVELSQDDLQYCRYGTPEFVAPEIVNQTPVSKATDIWPVGVITYLCLTGVSPFAGEDDRSSLLNIRNYNVAFEENMFSELSREAKGFIIKLLVPDSLRPDSQDGLRHPWFKAPSKGKVISTENLKKFVARRKWQRSLISYKSKMAMRSIPDLLSAASSHVSIAAPKLAPGSALASSSSDSDEDIDELPLIPMPLHTQFSGSRVSLNEIQNGEERGSHVQEEERATEEAQELREREKEEAELIQKSGLPRKQLQRGSSVDSEKVETGRRRGELRRGGSADSALLLKISPEEGSTEAGSPRQDGRRVLKKAVSMELPRRSASPTMSQEDYALKLELMRQRLLRGGSVDNKMSGLRGPLLETLGMGEDKRNTDRYRMNRLAPPPLTRAASSDSPRDDSPKAKVLRKSSSFSQGDAEPIALHRRMGAPLEIPLATREQRQLKEAISMSSLTDQTRFESRPVTPREPSPRPVTPREPSPRPPTPESNMQDSPTKSESEDSFVDREARSDEITGEKLTSDWNCDERSSTSGFSEKDMSVCEEPLIQSETRPEEREGTRGTGEREEERERDTERDREKDGEEERERERERETERERERETLMEEDSRETDRSPEKESELKVKAAETVISRSSVLLRPTDEYPNAPEEGAVTDTQTISLTPPASKTLLPDGRTSAYASIMQTIMVQPTSDAAIGPSTPVQVPVQAPVQVQVPVTERAENIKTVPGDLQPGRTTEHAAVFARVASPETILKEPSPPRSSQTQQDSGKFENVTSEELFEARFKKRESSLTRSFKFLTRSRNEKAQSDEAGEDVYRPSPTGAPLQLGARRLEEKSKSVQDLREAQKDQGFMKRLSLRLKRSPSMERTDQIKEDDSSRRRLSWTLGRKGSQEKKEPDEAATENHTEKEELKKPNESPVLAMRRKIESTVAGISTRIRSYSEERRGSEEKEQKEQKRTPILSMLRRASSESRGAKMVPQNQLAQQNDNAASNESLDSTKGVETERRSRWDRWGLTRGRRDKTVSQPDIPSAISREISALRTKQYNKLASDFPPVFHIKLRDHVLLEGDPVTLSCLPAGSPHPNVHWVKDKRPLEVDSRMNMISCPDGRQLLMIMQTTKKDAGVYECVATNPLAAVSSSCTISLARLPNQPGTPEIPQKYNNTALVLWRPSDTMAPCTYSLERKGEDLLVSK</sequence>
<dbReference type="InterPro" id="IPR003598">
    <property type="entry name" value="Ig_sub2"/>
</dbReference>
<dbReference type="GO" id="GO:0004672">
    <property type="term" value="F:protein kinase activity"/>
    <property type="evidence" value="ECO:0007669"/>
    <property type="project" value="InterPro"/>
</dbReference>
<gene>
    <name evidence="11" type="ORF">KC01_LOCUS12052</name>
</gene>
<evidence type="ECO:0000256" key="5">
    <source>
        <dbReference type="ARBA" id="ARBA00023157"/>
    </source>
</evidence>
<evidence type="ECO:0008006" key="13">
    <source>
        <dbReference type="Google" id="ProtNLM"/>
    </source>
</evidence>
<keyword evidence="6" id="KW-0393">Immunoglobulin domain</keyword>
<dbReference type="PANTHER" id="PTHR47633:SF3">
    <property type="entry name" value="STRIATED MUSCLE PREFERENTIALLY EXPRESSED PROTEIN KINASE"/>
    <property type="match status" value="1"/>
</dbReference>
<evidence type="ECO:0000256" key="4">
    <source>
        <dbReference type="ARBA" id="ARBA00022840"/>
    </source>
</evidence>
<dbReference type="Pfam" id="PF00069">
    <property type="entry name" value="Pkinase"/>
    <property type="match status" value="1"/>
</dbReference>
<feature type="region of interest" description="Disordered" evidence="8">
    <location>
        <begin position="1088"/>
        <end position="1295"/>
    </location>
</feature>
<feature type="region of interest" description="Disordered" evidence="8">
    <location>
        <begin position="658"/>
        <end position="721"/>
    </location>
</feature>
<dbReference type="InterPro" id="IPR011009">
    <property type="entry name" value="Kinase-like_dom_sf"/>
</dbReference>
<dbReference type="InterPro" id="IPR003599">
    <property type="entry name" value="Ig_sub"/>
</dbReference>
<feature type="compositionally biased region" description="Basic and acidic residues" evidence="8">
    <location>
        <begin position="790"/>
        <end position="834"/>
    </location>
</feature>
<dbReference type="InterPro" id="IPR013098">
    <property type="entry name" value="Ig_I-set"/>
</dbReference>
<dbReference type="InterPro" id="IPR000719">
    <property type="entry name" value="Prot_kinase_dom"/>
</dbReference>
<feature type="compositionally biased region" description="Pro residues" evidence="8">
    <location>
        <begin position="761"/>
        <end position="781"/>
    </location>
</feature>
<feature type="compositionally biased region" description="Basic and acidic residues" evidence="8">
    <location>
        <begin position="513"/>
        <end position="543"/>
    </location>
</feature>
<keyword evidence="5" id="KW-1015">Disulfide bond</keyword>
<dbReference type="SUPFAM" id="SSF56112">
    <property type="entry name" value="Protein kinase-like (PK-like)"/>
    <property type="match status" value="1"/>
</dbReference>
<evidence type="ECO:0000256" key="7">
    <source>
        <dbReference type="PROSITE-ProRule" id="PRU10141"/>
    </source>
</evidence>
<dbReference type="Gene3D" id="2.60.40.10">
    <property type="entry name" value="Immunoglobulins"/>
    <property type="match status" value="2"/>
</dbReference>
<dbReference type="SMART" id="SM00409">
    <property type="entry name" value="IG"/>
    <property type="match status" value="2"/>
</dbReference>
<reference evidence="11 12" key="1">
    <citation type="submission" date="2024-04" db="EMBL/GenBank/DDBJ databases">
        <authorList>
            <person name="Waldvogel A.-M."/>
            <person name="Schoenle A."/>
        </authorList>
    </citation>
    <scope>NUCLEOTIDE SEQUENCE [LARGE SCALE GENOMIC DNA]</scope>
</reference>
<feature type="compositionally biased region" description="Basic and acidic residues" evidence="8">
    <location>
        <begin position="1179"/>
        <end position="1204"/>
    </location>
</feature>
<dbReference type="InterPro" id="IPR036179">
    <property type="entry name" value="Ig-like_dom_sf"/>
</dbReference>
<dbReference type="GO" id="GO:0005524">
    <property type="term" value="F:ATP binding"/>
    <property type="evidence" value="ECO:0007669"/>
    <property type="project" value="UniProtKB-UniRule"/>
</dbReference>
<dbReference type="Gene3D" id="1.10.510.10">
    <property type="entry name" value="Transferase(Phosphotransferase) domain 1"/>
    <property type="match status" value="1"/>
</dbReference>
<evidence type="ECO:0000259" key="10">
    <source>
        <dbReference type="PROSITE" id="PS50835"/>
    </source>
</evidence>
<feature type="compositionally biased region" description="Low complexity" evidence="8">
    <location>
        <begin position="1268"/>
        <end position="1281"/>
    </location>
</feature>
<feature type="region of interest" description="Disordered" evidence="8">
    <location>
        <begin position="1039"/>
        <end position="1065"/>
    </location>
</feature>
<evidence type="ECO:0000313" key="11">
    <source>
        <dbReference type="EMBL" id="CAL1581288.1"/>
    </source>
</evidence>
<dbReference type="SMART" id="SM00408">
    <property type="entry name" value="IGc2"/>
    <property type="match status" value="2"/>
</dbReference>